<proteinExistence type="predicted"/>
<evidence type="ECO:0008006" key="3">
    <source>
        <dbReference type="Google" id="ProtNLM"/>
    </source>
</evidence>
<reference evidence="1 2" key="1">
    <citation type="journal article" date="2012" name="Int. J. Syst. Evol. Microbiol.">
        <title>Flammeovirga pacifica sp. nov., isolated from deep-sea sediment.</title>
        <authorList>
            <person name="Xu H."/>
            <person name="Fu Y."/>
            <person name="Yang N."/>
            <person name="Ding Z."/>
            <person name="Lai Q."/>
            <person name="Zeng R."/>
        </authorList>
    </citation>
    <scope>NUCLEOTIDE SEQUENCE [LARGE SCALE GENOMIC DNA]</scope>
    <source>
        <strain evidence="2">DSM 24597 / LMG 26175 / WPAGA1</strain>
    </source>
</reference>
<keyword evidence="2" id="KW-1185">Reference proteome</keyword>
<dbReference type="InterPro" id="IPR026444">
    <property type="entry name" value="Secre_tail"/>
</dbReference>
<gene>
    <name evidence="1" type="ORF">NH26_01410</name>
</gene>
<evidence type="ECO:0000313" key="2">
    <source>
        <dbReference type="Proteomes" id="UP000179797"/>
    </source>
</evidence>
<protein>
    <recommendedName>
        <fullName evidence="3">Secretion system C-terminal sorting domain-containing protein</fullName>
    </recommendedName>
</protein>
<evidence type="ECO:0000313" key="1">
    <source>
        <dbReference type="EMBL" id="OHX65102.1"/>
    </source>
</evidence>
<dbReference type="AlphaFoldDB" id="A0A1S1YVQ8"/>
<dbReference type="OrthoDB" id="864963at2"/>
<dbReference type="EMBL" id="JRYR02000001">
    <property type="protein sequence ID" value="OHX65102.1"/>
    <property type="molecule type" value="Genomic_DNA"/>
</dbReference>
<comment type="caution">
    <text evidence="1">The sequence shown here is derived from an EMBL/GenBank/DDBJ whole genome shotgun (WGS) entry which is preliminary data.</text>
</comment>
<organism evidence="1 2">
    <name type="scientific">Flammeovirga pacifica</name>
    <dbReference type="NCBI Taxonomy" id="915059"/>
    <lineage>
        <taxon>Bacteria</taxon>
        <taxon>Pseudomonadati</taxon>
        <taxon>Bacteroidota</taxon>
        <taxon>Cytophagia</taxon>
        <taxon>Cytophagales</taxon>
        <taxon>Flammeovirgaceae</taxon>
        <taxon>Flammeovirga</taxon>
    </lineage>
</organism>
<dbReference type="STRING" id="915059.NH26_01410"/>
<dbReference type="NCBIfam" id="TIGR04183">
    <property type="entry name" value="Por_Secre_tail"/>
    <property type="match status" value="1"/>
</dbReference>
<name>A0A1S1YVQ8_FLAPC</name>
<accession>A0A1S1YVQ8</accession>
<dbReference type="RefSeq" id="WP_052432172.1">
    <property type="nucleotide sequence ID" value="NZ_JRYR02000001.1"/>
</dbReference>
<sequence length="557" mass="61998">MKPLYFITILCCLNVASFGQDFSKDVDFTSHKVITTTTTTNAATTDITYTGVGNSYNLEVKNNSTFTIDLQGTHTLFTRGDGPTAKPGKSAVELVIEEGSMLIIDGNLDVGSHTDITLQGNMIITGNLLNSDRFTNGGYGDIDIKGNGLLYIGGTANLDYIDLENAENIFIEESYEAPHDRSRISDEEFALLERNKGSNPFSTIDGLDVDEHNYNIDLWNIDHINSEDQSNDELTNNPFPEIKVVTASGWYNQYIKIRGEGFVDGELSSSSEFYKLPITSLNTLEDIIKKIKWSVKNSMVNDNVLLHHEGNDKDDFPSDVKREITDYFNTSRKIIVSFVDDAPEIEYVASSGRMKSVSVEEINIFTSDGDLPVELIYFTGVKNVDNTVNLKWATATEVNNDRFEIYKSLDKRSWNKIGEVAAQGGNSNYRIDYSFVDEDVNNQQLYKLVQVDYNGDTETFGPISISAEEEGALEVNVFPNPSDTQDDVQLYIKGISLSAELQVGVYTKYGKLIKTIEINQIDQSSMIMPLDLGLSSGMYLIKVQNGVEVANSKLLIQ</sequence>
<dbReference type="Proteomes" id="UP000179797">
    <property type="component" value="Unassembled WGS sequence"/>
</dbReference>